<evidence type="ECO:0000256" key="2">
    <source>
        <dbReference type="ARBA" id="ARBA00023002"/>
    </source>
</evidence>
<dbReference type="GO" id="GO:0032440">
    <property type="term" value="F:2-alkenal reductase [NAD(P)H] activity"/>
    <property type="evidence" value="ECO:0007669"/>
    <property type="project" value="TreeGrafter"/>
</dbReference>
<evidence type="ECO:0008006" key="7">
    <source>
        <dbReference type="Google" id="ProtNLM"/>
    </source>
</evidence>
<dbReference type="Gene3D" id="3.90.180.10">
    <property type="entry name" value="Medium-chain alcohol dehydrogenases, catalytic domain"/>
    <property type="match status" value="1"/>
</dbReference>
<dbReference type="OrthoDB" id="809632at2759"/>
<keyword evidence="2" id="KW-0560">Oxidoreductase</keyword>
<reference evidence="5" key="1">
    <citation type="submission" date="2020-10" db="EMBL/GenBank/DDBJ databases">
        <authorList>
            <person name="Han B."/>
            <person name="Lu T."/>
            <person name="Zhao Q."/>
            <person name="Huang X."/>
            <person name="Zhao Y."/>
        </authorList>
    </citation>
    <scope>NUCLEOTIDE SEQUENCE</scope>
</reference>
<dbReference type="SUPFAM" id="SSF50129">
    <property type="entry name" value="GroES-like"/>
    <property type="match status" value="2"/>
</dbReference>
<dbReference type="AlphaFoldDB" id="A0A811RKD1"/>
<sequence length="353" mass="39081">MAAAVSTDGQGQEVPNRRVILKRYVTGFPSEDDMEVVTGTARLDVPPGSAAMVVKNLYVSCDPYMRGRMTKHDRPSYVPDFVEGEALVNYGVCKVIASGHPDFKLSDLVWGMTGWEEYTFVPKPESFFKVNHPELPLSYYTGVLGMAGLTAWAGFFDVGKPKKGDYVFVSAASGAVGQLVGQFAKLTDCYVVGSAGSDEKVNLLKSKFGFDEAFNYKKEQDLDAALRRYFPEGIDIYFENVGGRTLEAVLSNMRTHGRIPTCGMISQYNLEEPEGVHNLGEIIVKRVRMEGFLVFEYYGQYHKFEQEMAGYLKEGKINYVEDIANGLEKAPAALIGLFTGRNVGKQLVAIARE</sequence>
<dbReference type="InterPro" id="IPR041694">
    <property type="entry name" value="ADH_N_2"/>
</dbReference>
<evidence type="ECO:0000259" key="4">
    <source>
        <dbReference type="Pfam" id="PF16884"/>
    </source>
</evidence>
<evidence type="ECO:0000259" key="3">
    <source>
        <dbReference type="Pfam" id="PF00107"/>
    </source>
</evidence>
<dbReference type="InterPro" id="IPR011032">
    <property type="entry name" value="GroES-like_sf"/>
</dbReference>
<comment type="subunit">
    <text evidence="1">Homodimer.</text>
</comment>
<evidence type="ECO:0000313" key="5">
    <source>
        <dbReference type="EMBL" id="CAD6270240.1"/>
    </source>
</evidence>
<dbReference type="Pfam" id="PF00107">
    <property type="entry name" value="ADH_zinc_N"/>
    <property type="match status" value="1"/>
</dbReference>
<name>A0A811RKD1_9POAL</name>
<organism evidence="5 6">
    <name type="scientific">Miscanthus lutarioriparius</name>
    <dbReference type="NCBI Taxonomy" id="422564"/>
    <lineage>
        <taxon>Eukaryota</taxon>
        <taxon>Viridiplantae</taxon>
        <taxon>Streptophyta</taxon>
        <taxon>Embryophyta</taxon>
        <taxon>Tracheophyta</taxon>
        <taxon>Spermatophyta</taxon>
        <taxon>Magnoliopsida</taxon>
        <taxon>Liliopsida</taxon>
        <taxon>Poales</taxon>
        <taxon>Poaceae</taxon>
        <taxon>PACMAD clade</taxon>
        <taxon>Panicoideae</taxon>
        <taxon>Andropogonodae</taxon>
        <taxon>Andropogoneae</taxon>
        <taxon>Saccharinae</taxon>
        <taxon>Miscanthus</taxon>
    </lineage>
</organism>
<dbReference type="PANTHER" id="PTHR43205:SF75">
    <property type="entry name" value="OS12G0226400 PROTEIN"/>
    <property type="match status" value="1"/>
</dbReference>
<feature type="domain" description="Oxidoreductase N-terminal" evidence="4">
    <location>
        <begin position="17"/>
        <end position="128"/>
    </location>
</feature>
<feature type="domain" description="Alcohol dehydrogenase-like C-terminal" evidence="3">
    <location>
        <begin position="175"/>
        <end position="303"/>
    </location>
</feature>
<protein>
    <recommendedName>
        <fullName evidence="7">Enoyl reductase (ER) domain-containing protein</fullName>
    </recommendedName>
</protein>
<accession>A0A811RKD1</accession>
<evidence type="ECO:0000313" key="6">
    <source>
        <dbReference type="Proteomes" id="UP000604825"/>
    </source>
</evidence>
<dbReference type="Pfam" id="PF16884">
    <property type="entry name" value="ADH_N_2"/>
    <property type="match status" value="1"/>
</dbReference>
<evidence type="ECO:0000256" key="1">
    <source>
        <dbReference type="ARBA" id="ARBA00011738"/>
    </source>
</evidence>
<dbReference type="FunFam" id="3.40.50.720:FF:000121">
    <property type="entry name" value="Prostaglandin reductase 2"/>
    <property type="match status" value="1"/>
</dbReference>
<proteinExistence type="predicted"/>
<keyword evidence="6" id="KW-1185">Reference proteome</keyword>
<dbReference type="EMBL" id="CAJGYO010000015">
    <property type="protein sequence ID" value="CAD6270240.1"/>
    <property type="molecule type" value="Genomic_DNA"/>
</dbReference>
<dbReference type="InterPro" id="IPR036291">
    <property type="entry name" value="NAD(P)-bd_dom_sf"/>
</dbReference>
<dbReference type="SUPFAM" id="SSF51735">
    <property type="entry name" value="NAD(P)-binding Rossmann-fold domains"/>
    <property type="match status" value="1"/>
</dbReference>
<dbReference type="InterPro" id="IPR013149">
    <property type="entry name" value="ADH-like_C"/>
</dbReference>
<dbReference type="Proteomes" id="UP000604825">
    <property type="component" value="Unassembled WGS sequence"/>
</dbReference>
<dbReference type="CDD" id="cd08295">
    <property type="entry name" value="double_bond_reductase_like"/>
    <property type="match status" value="1"/>
</dbReference>
<dbReference type="Gene3D" id="3.40.50.720">
    <property type="entry name" value="NAD(P)-binding Rossmann-like Domain"/>
    <property type="match status" value="1"/>
</dbReference>
<comment type="caution">
    <text evidence="5">The sequence shown here is derived from an EMBL/GenBank/DDBJ whole genome shotgun (WGS) entry which is preliminary data.</text>
</comment>
<dbReference type="InterPro" id="IPR045010">
    <property type="entry name" value="MDR_fam"/>
</dbReference>
<gene>
    <name evidence="5" type="ORF">NCGR_LOCUS53532</name>
</gene>
<dbReference type="PANTHER" id="PTHR43205">
    <property type="entry name" value="PROSTAGLANDIN REDUCTASE"/>
    <property type="match status" value="1"/>
</dbReference>